<feature type="region of interest" description="Disordered" evidence="1">
    <location>
        <begin position="87"/>
        <end position="159"/>
    </location>
</feature>
<dbReference type="EMBL" id="JACEEZ010026433">
    <property type="protein sequence ID" value="KAG0692812.1"/>
    <property type="molecule type" value="Genomic_DNA"/>
</dbReference>
<evidence type="ECO:0000256" key="1">
    <source>
        <dbReference type="SAM" id="MobiDB-lite"/>
    </source>
</evidence>
<dbReference type="Proteomes" id="UP000770661">
    <property type="component" value="Unassembled WGS sequence"/>
</dbReference>
<evidence type="ECO:0000313" key="2">
    <source>
        <dbReference type="EMBL" id="KAG0692812.1"/>
    </source>
</evidence>
<protein>
    <submittedName>
        <fullName evidence="2">Uncharacterized protein</fullName>
    </submittedName>
</protein>
<feature type="region of interest" description="Disordered" evidence="1">
    <location>
        <begin position="1"/>
        <end position="20"/>
    </location>
</feature>
<sequence>MRNNLHSPPSSPFLKKGAEYAGAQTHGASLLSILTPGPIRPPSTLTSTPPLPQQTCRRVPSLSESRGITNTAREWPWLAALGNMVGQHRSRQGGGGTLITRRPRAQALGTARARPGHSHDGEGSERLTLTAEIHLDASAGLPHQGSPRRSIQPHQDPRG</sequence>
<reference evidence="2" key="1">
    <citation type="submission" date="2020-07" db="EMBL/GenBank/DDBJ databases">
        <title>The High-quality genome of the commercially important snow crab, Chionoecetes opilio.</title>
        <authorList>
            <person name="Jeong J.-H."/>
            <person name="Ryu S."/>
        </authorList>
    </citation>
    <scope>NUCLEOTIDE SEQUENCE</scope>
    <source>
        <strain evidence="2">MADBK_172401_WGS</strain>
        <tissue evidence="2">Digestive gland</tissue>
    </source>
</reference>
<proteinExistence type="predicted"/>
<name>A0A8J8WD72_CHIOP</name>
<comment type="caution">
    <text evidence="2">The sequence shown here is derived from an EMBL/GenBank/DDBJ whole genome shotgun (WGS) entry which is preliminary data.</text>
</comment>
<keyword evidence="3" id="KW-1185">Reference proteome</keyword>
<organism evidence="2 3">
    <name type="scientific">Chionoecetes opilio</name>
    <name type="common">Atlantic snow crab</name>
    <name type="synonym">Cancer opilio</name>
    <dbReference type="NCBI Taxonomy" id="41210"/>
    <lineage>
        <taxon>Eukaryota</taxon>
        <taxon>Metazoa</taxon>
        <taxon>Ecdysozoa</taxon>
        <taxon>Arthropoda</taxon>
        <taxon>Crustacea</taxon>
        <taxon>Multicrustacea</taxon>
        <taxon>Malacostraca</taxon>
        <taxon>Eumalacostraca</taxon>
        <taxon>Eucarida</taxon>
        <taxon>Decapoda</taxon>
        <taxon>Pleocyemata</taxon>
        <taxon>Brachyura</taxon>
        <taxon>Eubrachyura</taxon>
        <taxon>Majoidea</taxon>
        <taxon>Majidae</taxon>
        <taxon>Chionoecetes</taxon>
    </lineage>
</organism>
<gene>
    <name evidence="2" type="ORF">GWK47_027738</name>
</gene>
<dbReference type="AlphaFoldDB" id="A0A8J8WD72"/>
<evidence type="ECO:0000313" key="3">
    <source>
        <dbReference type="Proteomes" id="UP000770661"/>
    </source>
</evidence>
<accession>A0A8J8WD72</accession>
<feature type="region of interest" description="Disordered" evidence="1">
    <location>
        <begin position="32"/>
        <end position="69"/>
    </location>
</feature>